<evidence type="ECO:0000259" key="3">
    <source>
        <dbReference type="PROSITE" id="PS50240"/>
    </source>
</evidence>
<dbReference type="CDD" id="cd00190">
    <property type="entry name" value="Tryp_SPc"/>
    <property type="match status" value="1"/>
</dbReference>
<dbReference type="GO" id="GO:0004252">
    <property type="term" value="F:serine-type endopeptidase activity"/>
    <property type="evidence" value="ECO:0007669"/>
    <property type="project" value="InterPro"/>
</dbReference>
<dbReference type="InterPro" id="IPR001314">
    <property type="entry name" value="Peptidase_S1A"/>
</dbReference>
<proteinExistence type="predicted"/>
<dbReference type="PROSITE" id="PS00134">
    <property type="entry name" value="TRYPSIN_HIS"/>
    <property type="match status" value="1"/>
</dbReference>
<dbReference type="SMART" id="SM00020">
    <property type="entry name" value="Tryp_SPc"/>
    <property type="match status" value="1"/>
</dbReference>
<dbReference type="Proteomes" id="UP001461498">
    <property type="component" value="Unassembled WGS sequence"/>
</dbReference>
<evidence type="ECO:0000313" key="4">
    <source>
        <dbReference type="EMBL" id="KAK9510829.1"/>
    </source>
</evidence>
<dbReference type="Pfam" id="PF00089">
    <property type="entry name" value="Trypsin"/>
    <property type="match status" value="1"/>
</dbReference>
<dbReference type="EMBL" id="JAPXFL010000002">
    <property type="protein sequence ID" value="KAK9510829.1"/>
    <property type="molecule type" value="Genomic_DNA"/>
</dbReference>
<name>A0AAW1DIK2_9HEMI</name>
<evidence type="ECO:0000313" key="5">
    <source>
        <dbReference type="Proteomes" id="UP001461498"/>
    </source>
</evidence>
<feature type="domain" description="Peptidase S1" evidence="3">
    <location>
        <begin position="193"/>
        <end position="423"/>
    </location>
</feature>
<feature type="chain" id="PRO_5043418663" description="Peptidase S1 domain-containing protein" evidence="2">
    <location>
        <begin position="29"/>
        <end position="437"/>
    </location>
</feature>
<dbReference type="InterPro" id="IPR009003">
    <property type="entry name" value="Peptidase_S1_PA"/>
</dbReference>
<gene>
    <name evidence="4" type="ORF">O3M35_005529</name>
</gene>
<dbReference type="AlphaFoldDB" id="A0AAW1DIK2"/>
<dbReference type="Gene3D" id="2.40.10.10">
    <property type="entry name" value="Trypsin-like serine proteases"/>
    <property type="match status" value="1"/>
</dbReference>
<dbReference type="InterPro" id="IPR043504">
    <property type="entry name" value="Peptidase_S1_PA_chymotrypsin"/>
</dbReference>
<dbReference type="PROSITE" id="PS50240">
    <property type="entry name" value="TRYPSIN_DOM"/>
    <property type="match status" value="1"/>
</dbReference>
<dbReference type="PANTHER" id="PTHR24252">
    <property type="entry name" value="ACROSIN-RELATED"/>
    <property type="match status" value="1"/>
</dbReference>
<reference evidence="4 5" key="1">
    <citation type="submission" date="2022-12" db="EMBL/GenBank/DDBJ databases">
        <title>Chromosome-level genome assembly of true bugs.</title>
        <authorList>
            <person name="Ma L."/>
            <person name="Li H."/>
        </authorList>
    </citation>
    <scope>NUCLEOTIDE SEQUENCE [LARGE SCALE GENOMIC DNA]</scope>
    <source>
        <strain evidence="4">Lab_2022b</strain>
    </source>
</reference>
<dbReference type="FunFam" id="2.40.10.10:FF:000068">
    <property type="entry name" value="transmembrane protease serine 2"/>
    <property type="match status" value="1"/>
</dbReference>
<dbReference type="PRINTS" id="PR00722">
    <property type="entry name" value="CHYMOTRYPSIN"/>
</dbReference>
<comment type="caution">
    <text evidence="4">The sequence shown here is derived from an EMBL/GenBank/DDBJ whole genome shotgun (WGS) entry which is preliminary data.</text>
</comment>
<organism evidence="4 5">
    <name type="scientific">Rhynocoris fuscipes</name>
    <dbReference type="NCBI Taxonomy" id="488301"/>
    <lineage>
        <taxon>Eukaryota</taxon>
        <taxon>Metazoa</taxon>
        <taxon>Ecdysozoa</taxon>
        <taxon>Arthropoda</taxon>
        <taxon>Hexapoda</taxon>
        <taxon>Insecta</taxon>
        <taxon>Pterygota</taxon>
        <taxon>Neoptera</taxon>
        <taxon>Paraneoptera</taxon>
        <taxon>Hemiptera</taxon>
        <taxon>Heteroptera</taxon>
        <taxon>Panheteroptera</taxon>
        <taxon>Cimicomorpha</taxon>
        <taxon>Reduviidae</taxon>
        <taxon>Harpactorinae</taxon>
        <taxon>Harpactorini</taxon>
        <taxon>Rhynocoris</taxon>
    </lineage>
</organism>
<sequence>MTFKSRDMMEAPIVLLTIVLLVITNVNCLETLTPLKTVNEEIMLTKGQVNTVIIGNLTSNMNYRYKFRCAKDQNIDLKCAMRVEVTPAPKKRCDGYRFYVDSRVRTRWQCQTDPFFYYIAQSDKLDVVITSGPNKVVGDVECKIQAIDALKYTDYKKIPFDEVDSSEYGLKSKPGPKKTTCECGWANKSPARIIMGQDAGKHEYPFAVSLQYKSSNFHFCGGTLISTYFVISAAHCIGSTKPSSVVAVMGNHDERQRQISHKVKAITKHPHYSNQNHEYDAALLELETKVEYTDFVGPACLPTRDPKIDGQYVTAMGWGRMDKSEYATKNKYILKKTRLRVVDITSCSIDWVYHWDIPAARVICTWGNHTGVLPGDSGGTVVWRDPETNRYTLVGMPALIGSSRPDAHTAVHQLYDWIQEVIKKSSHPETNTCSKID</sequence>
<dbReference type="GO" id="GO:0006508">
    <property type="term" value="P:proteolysis"/>
    <property type="evidence" value="ECO:0007669"/>
    <property type="project" value="InterPro"/>
</dbReference>
<dbReference type="SUPFAM" id="SSF50494">
    <property type="entry name" value="Trypsin-like serine proteases"/>
    <property type="match status" value="1"/>
</dbReference>
<dbReference type="InterPro" id="IPR018114">
    <property type="entry name" value="TRYPSIN_HIS"/>
</dbReference>
<keyword evidence="2" id="KW-0732">Signal</keyword>
<feature type="signal peptide" evidence="2">
    <location>
        <begin position="1"/>
        <end position="28"/>
    </location>
</feature>
<dbReference type="PANTHER" id="PTHR24252:SF7">
    <property type="entry name" value="HYALIN"/>
    <property type="match status" value="1"/>
</dbReference>
<evidence type="ECO:0000256" key="2">
    <source>
        <dbReference type="SAM" id="SignalP"/>
    </source>
</evidence>
<dbReference type="InterPro" id="IPR001254">
    <property type="entry name" value="Trypsin_dom"/>
</dbReference>
<keyword evidence="1" id="KW-1015">Disulfide bond</keyword>
<accession>A0AAW1DIK2</accession>
<keyword evidence="5" id="KW-1185">Reference proteome</keyword>
<protein>
    <recommendedName>
        <fullName evidence="3">Peptidase S1 domain-containing protein</fullName>
    </recommendedName>
</protein>
<evidence type="ECO:0000256" key="1">
    <source>
        <dbReference type="ARBA" id="ARBA00023157"/>
    </source>
</evidence>